<keyword evidence="3" id="KW-1185">Reference proteome</keyword>
<reference evidence="2" key="1">
    <citation type="submission" date="2020-07" db="EMBL/GenBank/DDBJ databases">
        <authorList>
            <person name="Nazaruddin N."/>
        </authorList>
    </citation>
    <scope>NUCLEOTIDE SEQUENCE</scope>
</reference>
<feature type="region of interest" description="Disordered" evidence="1">
    <location>
        <begin position="76"/>
        <end position="98"/>
    </location>
</feature>
<gene>
    <name evidence="2" type="ORF">MHI_LOCUS122392</name>
</gene>
<evidence type="ECO:0000256" key="1">
    <source>
        <dbReference type="SAM" id="MobiDB-lite"/>
    </source>
</evidence>
<comment type="caution">
    <text evidence="2">The sequence shown here is derived from an EMBL/GenBank/DDBJ whole genome shotgun (WGS) entry which is preliminary data.</text>
</comment>
<evidence type="ECO:0000313" key="3">
    <source>
        <dbReference type="Proteomes" id="UP000752696"/>
    </source>
</evidence>
<evidence type="ECO:0000313" key="2">
    <source>
        <dbReference type="EMBL" id="CAD1469346.1"/>
    </source>
</evidence>
<protein>
    <submittedName>
        <fullName evidence="2">Uncharacterized protein</fullName>
    </submittedName>
</protein>
<accession>A0A6V7GWF1</accession>
<dbReference type="Proteomes" id="UP000752696">
    <property type="component" value="Unassembled WGS sequence"/>
</dbReference>
<dbReference type="EMBL" id="CAJDYZ010002241">
    <property type="protein sequence ID" value="CAD1469346.1"/>
    <property type="molecule type" value="Genomic_DNA"/>
</dbReference>
<organism evidence="2 3">
    <name type="scientific">Heterotrigona itama</name>
    <dbReference type="NCBI Taxonomy" id="395501"/>
    <lineage>
        <taxon>Eukaryota</taxon>
        <taxon>Metazoa</taxon>
        <taxon>Ecdysozoa</taxon>
        <taxon>Arthropoda</taxon>
        <taxon>Hexapoda</taxon>
        <taxon>Insecta</taxon>
        <taxon>Pterygota</taxon>
        <taxon>Neoptera</taxon>
        <taxon>Endopterygota</taxon>
        <taxon>Hymenoptera</taxon>
        <taxon>Apocrita</taxon>
        <taxon>Aculeata</taxon>
        <taxon>Apoidea</taxon>
        <taxon>Anthophila</taxon>
        <taxon>Apidae</taxon>
        <taxon>Heterotrigona</taxon>
    </lineage>
</organism>
<name>A0A6V7GWF1_9HYME</name>
<proteinExistence type="predicted"/>
<sequence>MTYHTTTLYHRRRLHGATQVETQTDPFPRITRKSTAIVPLTAPFTLTGNQTALTTAGTESEINNFSQKIPKSFRDATHRHQNQNKHSSEDPTYTSSNKETNIEEGFQNLATPFLNGIFLTTKPHYCARLALIYSLHKQHPSIQIPTYRLMPILATIIFLQMETHSLLSQGISYTFTDRKPKSTDQVIIAYQSISWTSTVKYHSIHLYTRLHQQIWLTLLLTDCIRYSQKKMENQEKSTLIQIMPCRPIWPSKLSCSS</sequence>
<dbReference type="AlphaFoldDB" id="A0A6V7GWF1"/>